<dbReference type="Proteomes" id="UP001597393">
    <property type="component" value="Unassembled WGS sequence"/>
</dbReference>
<feature type="compositionally biased region" description="Acidic residues" evidence="1">
    <location>
        <begin position="120"/>
        <end position="129"/>
    </location>
</feature>
<feature type="region of interest" description="Disordered" evidence="1">
    <location>
        <begin position="104"/>
        <end position="143"/>
    </location>
</feature>
<keyword evidence="3" id="KW-1185">Reference proteome</keyword>
<accession>A0ABW5NLA0</accession>
<feature type="compositionally biased region" description="Acidic residues" evidence="1">
    <location>
        <begin position="37"/>
        <end position="51"/>
    </location>
</feature>
<reference evidence="3" key="1">
    <citation type="journal article" date="2019" name="Int. J. Syst. Evol. Microbiol.">
        <title>The Global Catalogue of Microorganisms (GCM) 10K type strain sequencing project: providing services to taxonomists for standard genome sequencing and annotation.</title>
        <authorList>
            <consortium name="The Broad Institute Genomics Platform"/>
            <consortium name="The Broad Institute Genome Sequencing Center for Infectious Disease"/>
            <person name="Wu L."/>
            <person name="Ma J."/>
        </authorList>
    </citation>
    <scope>NUCLEOTIDE SEQUENCE [LARGE SCALE GENOMIC DNA]</scope>
    <source>
        <strain evidence="3">KCTC 42248</strain>
    </source>
</reference>
<gene>
    <name evidence="2" type="ORF">ACFSQ3_07600</name>
</gene>
<name>A0ABW5NLA0_9SPHI</name>
<feature type="compositionally biased region" description="Basic and acidic residues" evidence="1">
    <location>
        <begin position="1"/>
        <end position="10"/>
    </location>
</feature>
<evidence type="ECO:0000256" key="1">
    <source>
        <dbReference type="SAM" id="MobiDB-lite"/>
    </source>
</evidence>
<protein>
    <submittedName>
        <fullName evidence="2">Uncharacterized protein</fullName>
    </submittedName>
</protein>
<feature type="region of interest" description="Disordered" evidence="1">
    <location>
        <begin position="1"/>
        <end position="56"/>
    </location>
</feature>
<evidence type="ECO:0000313" key="3">
    <source>
        <dbReference type="Proteomes" id="UP001597393"/>
    </source>
</evidence>
<sequence>MSEKDKENKEINSLPFDQEESQGEIEATGETLKFNEEQDSFELDVDVEDTDYDHPLPYETATTEAQEDGQIYDEANPYAQNEYQQKGQELDGELQELDDVVTSDDVQLDPVDEALSQQPEDLDDNLDEEGYPKKDADLDSDLI</sequence>
<comment type="caution">
    <text evidence="2">The sequence shown here is derived from an EMBL/GenBank/DDBJ whole genome shotgun (WGS) entry which is preliminary data.</text>
</comment>
<organism evidence="2 3">
    <name type="scientific">Sphingobacterium corticis</name>
    <dbReference type="NCBI Taxonomy" id="1812823"/>
    <lineage>
        <taxon>Bacteria</taxon>
        <taxon>Pseudomonadati</taxon>
        <taxon>Bacteroidota</taxon>
        <taxon>Sphingobacteriia</taxon>
        <taxon>Sphingobacteriales</taxon>
        <taxon>Sphingobacteriaceae</taxon>
        <taxon>Sphingobacterium</taxon>
    </lineage>
</organism>
<proteinExistence type="predicted"/>
<dbReference type="EMBL" id="JBHUMA010000006">
    <property type="protein sequence ID" value="MFD2598814.1"/>
    <property type="molecule type" value="Genomic_DNA"/>
</dbReference>
<evidence type="ECO:0000313" key="2">
    <source>
        <dbReference type="EMBL" id="MFD2598814.1"/>
    </source>
</evidence>
<dbReference type="RefSeq" id="WP_380868945.1">
    <property type="nucleotide sequence ID" value="NZ_JBHUMA010000006.1"/>
</dbReference>